<accession>T1L1N0</accession>
<dbReference type="PROSITE" id="PS50174">
    <property type="entry name" value="G_PATCH"/>
    <property type="match status" value="1"/>
</dbReference>
<evidence type="ECO:0000259" key="2">
    <source>
        <dbReference type="PROSITE" id="PS50174"/>
    </source>
</evidence>
<dbReference type="GO" id="GO:0000390">
    <property type="term" value="P:spliceosomal complex disassembly"/>
    <property type="evidence" value="ECO:0007669"/>
    <property type="project" value="InterPro"/>
</dbReference>
<dbReference type="PANTHER" id="PTHR23329">
    <property type="entry name" value="TUFTELIN-INTERACTING PROTEIN 11-RELATED"/>
    <property type="match status" value="1"/>
</dbReference>
<dbReference type="EnsemblMetazoa" id="tetur32g00220.1">
    <property type="protein sequence ID" value="tetur32g00220.1"/>
    <property type="gene ID" value="tetur32g00220"/>
</dbReference>
<comment type="similarity">
    <text evidence="1">Belongs to the TFP11/STIP family.</text>
</comment>
<dbReference type="GO" id="GO:0071008">
    <property type="term" value="C:U2-type post-mRNA release spliceosomal complex"/>
    <property type="evidence" value="ECO:0007669"/>
    <property type="project" value="TreeGrafter"/>
</dbReference>
<dbReference type="InterPro" id="IPR045211">
    <property type="entry name" value="TFP11/STIP/Ntr1"/>
</dbReference>
<feature type="domain" description="G-patch" evidence="2">
    <location>
        <begin position="1"/>
        <end position="22"/>
    </location>
</feature>
<dbReference type="STRING" id="32264.T1L1N0"/>
<reference evidence="3" key="2">
    <citation type="submission" date="2015-06" db="UniProtKB">
        <authorList>
            <consortium name="EnsemblMetazoa"/>
        </authorList>
    </citation>
    <scope>IDENTIFICATION</scope>
</reference>
<dbReference type="AlphaFoldDB" id="T1L1N0"/>
<sequence length="474" mass="55691">MKMGYKLGDGLGKHGQGIKTPIIPGQKSKLSTPIVEPEVEKKDDSLKRSLHAKKKKIHSLKLREQRLMDRIKSKKESGELLKKNLARVLNIYHNASVCVKSWKPLENPDAPFGSFKEYRTVLLSLDIKYYDILMWDIWLPIVESAISDLPSIRTFDPVINLLETWKALLQDWLLEYILNQLVGTRLKDEIIRWDPLNDPVPIHFWIHPWLPLMADKLEPIFAPLRQKLAAALVQWHPKDRSAKMILKPWKYVFLEDIWSTFLLNNIVPKLEVILQSLVINPHQQILDLWNWFIDWEDMLPIEITVDLLVRIFFPKWLHILYEWLRCSPNYDEVSRWYLGWKTMFSDNLRNQIAIQKAFKKALEMMNHAVTDPGGILTYQHNLDFDQPNATNVPTPVQTLEYKLYLTFEELIDLKATELAVPFTQFPNSSYDNKSVYKFGKFSIYFENDVIYCKNNDSWNPISLEDLCNRVINCI</sequence>
<dbReference type="HOGENOM" id="CLU_576629_0_0_1"/>
<evidence type="ECO:0000313" key="3">
    <source>
        <dbReference type="EnsemblMetazoa" id="tetur32g00220.1"/>
    </source>
</evidence>
<name>T1L1N0_TETUR</name>
<proteinExistence type="inferred from homology"/>
<dbReference type="PANTHER" id="PTHR23329:SF1">
    <property type="entry name" value="TUFTELIN-INTERACTING PROTEIN 11"/>
    <property type="match status" value="1"/>
</dbReference>
<dbReference type="InterPro" id="IPR000467">
    <property type="entry name" value="G_patch_dom"/>
</dbReference>
<dbReference type="InterPro" id="IPR022783">
    <property type="entry name" value="GCFC_dom"/>
</dbReference>
<dbReference type="Pfam" id="PF01585">
    <property type="entry name" value="G-patch"/>
    <property type="match status" value="1"/>
</dbReference>
<reference evidence="4" key="1">
    <citation type="submission" date="2011-08" db="EMBL/GenBank/DDBJ databases">
        <authorList>
            <person name="Rombauts S."/>
        </authorList>
    </citation>
    <scope>NUCLEOTIDE SEQUENCE</scope>
    <source>
        <strain evidence="4">London</strain>
    </source>
</reference>
<dbReference type="eggNOG" id="KOG2184">
    <property type="taxonomic scope" value="Eukaryota"/>
</dbReference>
<dbReference type="Proteomes" id="UP000015104">
    <property type="component" value="Unassembled WGS sequence"/>
</dbReference>
<protein>
    <recommendedName>
        <fullName evidence="2">G-patch domain-containing protein</fullName>
    </recommendedName>
</protein>
<keyword evidence="4" id="KW-1185">Reference proteome</keyword>
<evidence type="ECO:0000256" key="1">
    <source>
        <dbReference type="ARBA" id="ARBA00010900"/>
    </source>
</evidence>
<organism evidence="3 4">
    <name type="scientific">Tetranychus urticae</name>
    <name type="common">Two-spotted spider mite</name>
    <dbReference type="NCBI Taxonomy" id="32264"/>
    <lineage>
        <taxon>Eukaryota</taxon>
        <taxon>Metazoa</taxon>
        <taxon>Ecdysozoa</taxon>
        <taxon>Arthropoda</taxon>
        <taxon>Chelicerata</taxon>
        <taxon>Arachnida</taxon>
        <taxon>Acari</taxon>
        <taxon>Acariformes</taxon>
        <taxon>Trombidiformes</taxon>
        <taxon>Prostigmata</taxon>
        <taxon>Eleutherengona</taxon>
        <taxon>Raphignathae</taxon>
        <taxon>Tetranychoidea</taxon>
        <taxon>Tetranychidae</taxon>
        <taxon>Tetranychus</taxon>
    </lineage>
</organism>
<dbReference type="EMBL" id="CAEY01000920">
    <property type="status" value="NOT_ANNOTATED_CDS"/>
    <property type="molecule type" value="Genomic_DNA"/>
</dbReference>
<dbReference type="Pfam" id="PF07842">
    <property type="entry name" value="GCFC"/>
    <property type="match status" value="1"/>
</dbReference>
<evidence type="ECO:0000313" key="4">
    <source>
        <dbReference type="Proteomes" id="UP000015104"/>
    </source>
</evidence>
<dbReference type="GO" id="GO:0003676">
    <property type="term" value="F:nucleic acid binding"/>
    <property type="evidence" value="ECO:0007669"/>
    <property type="project" value="InterPro"/>
</dbReference>